<evidence type="ECO:0000313" key="8">
    <source>
        <dbReference type="Ensembl" id="ENSPMAP00000006363.1"/>
    </source>
</evidence>
<sequence>MAAQRIRAVQAADMSRSHSEGDLIDFDADDEFSSKRLSDSIPANASSPFAKSSVCEVVAVRDFSPGAFPALSMQRGDRLSVLDTAGPEWWYARNRRCAGFIPASHVRPVDGAAPLRRALADSGMVDSAPTEVSPAERPTLATGDAGDRHSCASTGDLLLERKMGNNPFLQSAYISNPFLSDIMTPSPSDGFHKAENTSAEKLLFDLDNSDALVCMDLNMEKLLSRQMRSGNGQKPSRHDSGRNNKQRSHSLSELSAMQATQAGQDMMDFLDPLGKPLSQDYGSLHDREAYRTAWLQQRQMTRSCHNLGALCRNPGWGQTQPLQTQAVFRLESSGGSVQVPETSVKLHAAPLPATSRLDDDDGAGVTREVRLRALLDPPIKLSGDMMTAVSPVVEVRLVGHPVLNPLMLEMRVAAHVKEDPLSQKCAEIVCLGAENPEGPYALLPESYVHGDIIRVQLDNKSHCVYVVAVAQMAQNASGSQSSHAGKTIWDFIQRQMTLAVYGPKHLHPTFTLVLALFGHFEAPSTLPSTDTNWEGKVGKKSHQQPIGLTLWGKHEFTLNRPQNVDVSLFSSEQNVQVTGSKSGSAKSCCTVRGFQLRLGRVCRMAFQLSYHDSSVGLAAFALRAQLHTDAQELLTQFSVTTPPATAPGKVPAPRRFVKRKELGRSLLSSISSAPPSFTVLAPRSAEPATFQEHDFVMPMCATALKTIVRQTKFMYFLEYRKGATIGLLSKEKIRARGHAKTKEWYVGYTNGCVGLVHCKNLKLLPDNEQVAPSEAPHVNTATLLELLLRPCHSLNFSWSTVSTKVAEGLADWRPLARVLGYREEEMEESFVEEDVDRVSAVLEKLKGDCAGGDGKRRCFLKELFSALLRLDQHAVVVRVLLDCVLLTVSVDLGARWRELAAHLANVTRQQAEAYEAPHCQDGCMLKVFTVWKPAFDFLVTWSGSSREGYWDTLQEMHTALDRTRGSGAARGDRALTGVLLLAHGLDTLRAHAF</sequence>
<dbReference type="Pfam" id="PF23637">
    <property type="entry name" value="SH3BP4_C"/>
    <property type="match status" value="1"/>
</dbReference>
<dbReference type="AlphaFoldDB" id="S4RMC7"/>
<feature type="region of interest" description="Disordered" evidence="5">
    <location>
        <begin position="125"/>
        <end position="148"/>
    </location>
</feature>
<dbReference type="OMA" id="MCATALK"/>
<feature type="region of interest" description="Disordered" evidence="5">
    <location>
        <begin position="227"/>
        <end position="255"/>
    </location>
</feature>
<dbReference type="InterPro" id="IPR056181">
    <property type="entry name" value="SH3BP4_C"/>
</dbReference>
<dbReference type="InterPro" id="IPR036028">
    <property type="entry name" value="SH3-like_dom_sf"/>
</dbReference>
<dbReference type="HOGENOM" id="CLU_013080_2_0_1"/>
<dbReference type="CDD" id="cd01670">
    <property type="entry name" value="Death"/>
    <property type="match status" value="1"/>
</dbReference>
<dbReference type="Gene3D" id="2.30.30.40">
    <property type="entry name" value="SH3 Domains"/>
    <property type="match status" value="1"/>
</dbReference>
<dbReference type="STRING" id="7757.ENSPMAP00000006363"/>
<protein>
    <recommendedName>
        <fullName evidence="9">SH3 domain-containing protein</fullName>
    </recommendedName>
</protein>
<dbReference type="PROSITE" id="PS50002">
    <property type="entry name" value="SH3"/>
    <property type="match status" value="1"/>
</dbReference>
<evidence type="ECO:0000256" key="5">
    <source>
        <dbReference type="SAM" id="MobiDB-lite"/>
    </source>
</evidence>
<dbReference type="Ensembl" id="ENSPMAT00000006392.1">
    <property type="protein sequence ID" value="ENSPMAP00000006363.1"/>
    <property type="gene ID" value="ENSPMAG00000005757.1"/>
</dbReference>
<dbReference type="GeneTree" id="ENSGT00390000013151"/>
<dbReference type="InterPro" id="IPR001452">
    <property type="entry name" value="SH3_domain"/>
</dbReference>
<dbReference type="GO" id="GO:0005634">
    <property type="term" value="C:nucleus"/>
    <property type="evidence" value="ECO:0007669"/>
    <property type="project" value="UniProtKB-SubCell"/>
</dbReference>
<evidence type="ECO:0000256" key="2">
    <source>
        <dbReference type="ARBA" id="ARBA00022443"/>
    </source>
</evidence>
<feature type="domain" description="SH3" evidence="6">
    <location>
        <begin position="52"/>
        <end position="111"/>
    </location>
</feature>
<dbReference type="SMART" id="SM00326">
    <property type="entry name" value="SH3"/>
    <property type="match status" value="1"/>
</dbReference>
<dbReference type="InterPro" id="IPR000906">
    <property type="entry name" value="ZU5_dom"/>
</dbReference>
<evidence type="ECO:0000259" key="7">
    <source>
        <dbReference type="PROSITE" id="PS51145"/>
    </source>
</evidence>
<dbReference type="PANTHER" id="PTHR15603">
    <property type="entry name" value="SH3 DOMAIN-CONTAINING PROTEIN"/>
    <property type="match status" value="1"/>
</dbReference>
<accession>S4RMC7</accession>
<name>S4RMC7_PETMA</name>
<comment type="subcellular location">
    <subcellularLocation>
        <location evidence="1">Nucleus</location>
    </subcellularLocation>
</comment>
<feature type="domain" description="ZU5" evidence="7">
    <location>
        <begin position="324"/>
        <end position="469"/>
    </location>
</feature>
<organism evidence="8">
    <name type="scientific">Petromyzon marinus</name>
    <name type="common">Sea lamprey</name>
    <dbReference type="NCBI Taxonomy" id="7757"/>
    <lineage>
        <taxon>Eukaryota</taxon>
        <taxon>Metazoa</taxon>
        <taxon>Chordata</taxon>
        <taxon>Craniata</taxon>
        <taxon>Vertebrata</taxon>
        <taxon>Cyclostomata</taxon>
        <taxon>Hyperoartia</taxon>
        <taxon>Petromyzontiformes</taxon>
        <taxon>Petromyzontidae</taxon>
        <taxon>Petromyzon</taxon>
    </lineage>
</organism>
<keyword evidence="2 4" id="KW-0728">SH3 domain</keyword>
<proteinExistence type="predicted"/>
<reference evidence="8" key="2">
    <citation type="submission" date="2025-09" db="UniProtKB">
        <authorList>
            <consortium name="Ensembl"/>
        </authorList>
    </citation>
    <scope>IDENTIFICATION</scope>
</reference>
<evidence type="ECO:0000256" key="1">
    <source>
        <dbReference type="ARBA" id="ARBA00004123"/>
    </source>
</evidence>
<dbReference type="Pfam" id="PF07653">
    <property type="entry name" value="SH3_2"/>
    <property type="match status" value="1"/>
</dbReference>
<evidence type="ECO:0000259" key="6">
    <source>
        <dbReference type="PROSITE" id="PS50002"/>
    </source>
</evidence>
<dbReference type="Pfam" id="PF23640">
    <property type="entry name" value="UPA_SH3BP4"/>
    <property type="match status" value="1"/>
</dbReference>
<dbReference type="SUPFAM" id="SSF50044">
    <property type="entry name" value="SH3-domain"/>
    <property type="match status" value="1"/>
</dbReference>
<dbReference type="InterPro" id="IPR056182">
    <property type="entry name" value="UPA_SH3BP4"/>
</dbReference>
<dbReference type="InterPro" id="IPR056183">
    <property type="entry name" value="DEATH_SH3BP4"/>
</dbReference>
<dbReference type="Pfam" id="PF24094">
    <property type="entry name" value="DEATH_SH3BP4"/>
    <property type="match status" value="1"/>
</dbReference>
<dbReference type="PANTHER" id="PTHR15603:SF4">
    <property type="entry name" value="SH3 DOMAIN-BINDING PROTEIN 4-LIKE"/>
    <property type="match status" value="1"/>
</dbReference>
<keyword evidence="3" id="KW-0539">Nucleus</keyword>
<evidence type="ECO:0000256" key="4">
    <source>
        <dbReference type="PROSITE-ProRule" id="PRU00192"/>
    </source>
</evidence>
<dbReference type="GO" id="GO:0005737">
    <property type="term" value="C:cytoplasm"/>
    <property type="evidence" value="ECO:0007669"/>
    <property type="project" value="TreeGrafter"/>
</dbReference>
<evidence type="ECO:0000256" key="3">
    <source>
        <dbReference type="ARBA" id="ARBA00023242"/>
    </source>
</evidence>
<dbReference type="PROSITE" id="PS51145">
    <property type="entry name" value="ZU5"/>
    <property type="match status" value="1"/>
</dbReference>
<evidence type="ECO:0008006" key="9">
    <source>
        <dbReference type="Google" id="ProtNLM"/>
    </source>
</evidence>
<reference evidence="8" key="1">
    <citation type="submission" date="2025-08" db="UniProtKB">
        <authorList>
            <consortium name="Ensembl"/>
        </authorList>
    </citation>
    <scope>IDENTIFICATION</scope>
</reference>